<evidence type="ECO:0000256" key="1">
    <source>
        <dbReference type="SAM" id="MobiDB-lite"/>
    </source>
</evidence>
<feature type="region of interest" description="Disordered" evidence="1">
    <location>
        <begin position="1385"/>
        <end position="1455"/>
    </location>
</feature>
<feature type="compositionally biased region" description="Basic and acidic residues" evidence="1">
    <location>
        <begin position="12"/>
        <end position="26"/>
    </location>
</feature>
<evidence type="ECO:0000313" key="3">
    <source>
        <dbReference type="EMBL" id="KDN47358.1"/>
    </source>
</evidence>
<feature type="transmembrane region" description="Helical" evidence="2">
    <location>
        <begin position="111"/>
        <end position="130"/>
    </location>
</feature>
<feature type="transmembrane region" description="Helical" evidence="2">
    <location>
        <begin position="333"/>
        <end position="355"/>
    </location>
</feature>
<feature type="region of interest" description="Disordered" evidence="1">
    <location>
        <begin position="998"/>
        <end position="1027"/>
    </location>
</feature>
<feature type="region of interest" description="Disordered" evidence="1">
    <location>
        <begin position="1084"/>
        <end position="1143"/>
    </location>
</feature>
<organism evidence="3 4">
    <name type="scientific">Tilletiaria anomala (strain ATCC 24038 / CBS 436.72 / UBC 951)</name>
    <dbReference type="NCBI Taxonomy" id="1037660"/>
    <lineage>
        <taxon>Eukaryota</taxon>
        <taxon>Fungi</taxon>
        <taxon>Dikarya</taxon>
        <taxon>Basidiomycota</taxon>
        <taxon>Ustilaginomycotina</taxon>
        <taxon>Exobasidiomycetes</taxon>
        <taxon>Georgefischeriales</taxon>
        <taxon>Tilletiariaceae</taxon>
        <taxon>Tilletiaria</taxon>
    </lineage>
</organism>
<name>A0A066W4B5_TILAU</name>
<comment type="caution">
    <text evidence="3">The sequence shown here is derived from an EMBL/GenBank/DDBJ whole genome shotgun (WGS) entry which is preliminary data.</text>
</comment>
<feature type="region of interest" description="Disordered" evidence="1">
    <location>
        <begin position="786"/>
        <end position="834"/>
    </location>
</feature>
<gene>
    <name evidence="3" type="ORF">K437DRAFT_255904</name>
</gene>
<feature type="region of interest" description="Disordered" evidence="1">
    <location>
        <begin position="50"/>
        <end position="71"/>
    </location>
</feature>
<evidence type="ECO:0000313" key="4">
    <source>
        <dbReference type="Proteomes" id="UP000027361"/>
    </source>
</evidence>
<evidence type="ECO:0000256" key="2">
    <source>
        <dbReference type="SAM" id="Phobius"/>
    </source>
</evidence>
<dbReference type="InParanoid" id="A0A066W4B5"/>
<feature type="transmembrane region" description="Helical" evidence="2">
    <location>
        <begin position="588"/>
        <end position="614"/>
    </location>
</feature>
<feature type="compositionally biased region" description="Basic residues" evidence="1">
    <location>
        <begin position="1"/>
        <end position="11"/>
    </location>
</feature>
<feature type="compositionally biased region" description="Polar residues" evidence="1">
    <location>
        <begin position="1130"/>
        <end position="1142"/>
    </location>
</feature>
<feature type="transmembrane region" description="Helical" evidence="2">
    <location>
        <begin position="170"/>
        <end position="192"/>
    </location>
</feature>
<dbReference type="HOGENOM" id="CLU_248904_0_0_1"/>
<keyword evidence="2" id="KW-1133">Transmembrane helix</keyword>
<sequence length="1496" mass="156702">MHTMHHHHRRARAEAWAEAGAHRDDADAGANANRRTMRVRRETMTIPVAKEAAAGAGASSPSRLDVTSSDLPSPVDQLLRPIPPCLRIVDPHRAGAAQIDAFAVLYNPVTVAPLLAVGSIGLVLLARALLKRGQPYALHNNLLTALLLLVLLAGIFDLPQSVGSTSIRALGTLASLCRAIATGSLWFAWLAAMLARRKHPGAVPGARSVPSRLAMYRHQQGLHTVPLPTHAAAMQMPLPFLVPVSPFSPSPHAQRHASTAGLPAAHRGLGSAPSNIKAAARSVQRRLHRDAVTLLAVAAVLVAALDFAAHAALPLRGGANSMGDVAAMNAALLAPSIALERAAASLAALVALFFARRFVRHARWFWRRAARTRMRATNRRCRTTAAAEGQLALSRPPPHRAAKLDQLGAGDAGADAVEPVQREEMAEAQPPPPMAAAAEDSYAPLYFVGRDDCGDVGAVPSPAHARQGNRRRQQQSSGSGGIGLGFAYARTLPPLPAPRLHAAAPKPTSSPLRHVFSFSFSFSTSPSSAFGTSSTLSRRPKELDVRERECIQRHGACEEKEPGPPERPSAQRAGADDARSLAALHMRLLACALALLAIALAFALALAGIAMPFVADVAAGRVWLALQLALACAASASSARAAALLPCPHCACCPGLLRCDGEGGDDDNDDDSGCDAAADADASLYFFVPPRGIEAYSVRRLSGTRADTDVDARSDRGRSIAVHGHAAVPHAVVDLRNANDRRARDMGMGSRNYRQGSSSDGHVVVLENVRLPPQKQLQLPPRFYVRSLPPPPLPSKGEKNEPSCSPAATTAAADAGAKHKDSNLPHQHQHQGDGATADMYRLSPYWQSVWITGPSDIDSVLPAAAPDPNAGDATWRRPTFFSFSMDLYGRDIPLDAAGAAARVGARNVGRNDAGVPLRHSMPALQLHSQGDAGRIDHATAALASLLSPSHNDRGSHGNVSLFPRLVLPSSPISPMLLSPPTPAALLLDRPENARLSADVPCDESQAASPGGRGAVRKRTPNLVRSPSPLASALDINVDDVGTTTTTAGQRRSSRLSAASAENAVIKNAVVETLKCANTISVVGSNGSLSRKSSRKRQSPVKADAQQTQHLNGVERSSVPFPRAGTPSPLSPATGTTDTSFRGSGSGFGCAHGLGSGGIGAQHAEQAKHKKSDMNPNVLNQLGNHLIAPGETRSSSAMSAAQELTRNASIRTLTSLLSRNSSSSRRASSIGTVQEEDGKRIVHSLAARASIIRRFPTPPDAAAAGADAVAVATPACALQRPDVTRLDLPAARHSFTAIHDATFDAAEVGQGEDDDDDQTPTAQCHAPFADPLSTVDDDEPVLPGIPSLVVRGPSIVSRDVRAQHTQSVQSQTSHISVTSFVARLAQGSGANPRSSVAVSEAAMESSRPDTPITSPVISKKAPGGAPEDSGLRPVSLPPHSHPAASEGRRSIASSSRSALSSCNSFATAVTNMSPRSSCSDVSHRFFRADGTKAAHSP</sequence>
<dbReference type="GeneID" id="25264276"/>
<proteinExistence type="predicted"/>
<feature type="region of interest" description="Disordered" evidence="1">
    <location>
        <begin position="1307"/>
        <end position="1345"/>
    </location>
</feature>
<accession>A0A066W4B5</accession>
<reference evidence="3 4" key="1">
    <citation type="submission" date="2014-05" db="EMBL/GenBank/DDBJ databases">
        <title>Draft genome sequence of a rare smut relative, Tilletiaria anomala UBC 951.</title>
        <authorList>
            <consortium name="DOE Joint Genome Institute"/>
            <person name="Toome M."/>
            <person name="Kuo A."/>
            <person name="Henrissat B."/>
            <person name="Lipzen A."/>
            <person name="Tritt A."/>
            <person name="Yoshinaga Y."/>
            <person name="Zane M."/>
            <person name="Barry K."/>
            <person name="Grigoriev I.V."/>
            <person name="Spatafora J.W."/>
            <person name="Aimea M.C."/>
        </authorList>
    </citation>
    <scope>NUCLEOTIDE SEQUENCE [LARGE SCALE GENOMIC DNA]</scope>
    <source>
        <strain evidence="3 4">UBC 951</strain>
    </source>
</reference>
<feature type="compositionally biased region" description="Polar residues" evidence="1">
    <location>
        <begin position="61"/>
        <end position="71"/>
    </location>
</feature>
<protein>
    <submittedName>
        <fullName evidence="3">Uncharacterized protein</fullName>
    </submittedName>
</protein>
<feature type="region of interest" description="Disordered" evidence="1">
    <location>
        <begin position="1"/>
        <end position="30"/>
    </location>
</feature>
<feature type="region of interest" description="Disordered" evidence="1">
    <location>
        <begin position="457"/>
        <end position="485"/>
    </location>
</feature>
<keyword evidence="2" id="KW-0472">Membrane</keyword>
<dbReference type="EMBL" id="JMSN01000030">
    <property type="protein sequence ID" value="KDN47358.1"/>
    <property type="molecule type" value="Genomic_DNA"/>
</dbReference>
<feature type="transmembrane region" description="Helical" evidence="2">
    <location>
        <begin position="291"/>
        <end position="313"/>
    </location>
</feature>
<dbReference type="Proteomes" id="UP000027361">
    <property type="component" value="Unassembled WGS sequence"/>
</dbReference>
<feature type="compositionally biased region" description="Basic and acidic residues" evidence="1">
    <location>
        <begin position="553"/>
        <end position="564"/>
    </location>
</feature>
<feature type="transmembrane region" description="Helical" evidence="2">
    <location>
        <begin position="142"/>
        <end position="158"/>
    </location>
</feature>
<feature type="compositionally biased region" description="Low complexity" evidence="1">
    <location>
        <begin position="1393"/>
        <end position="1404"/>
    </location>
</feature>
<dbReference type="RefSeq" id="XP_013243847.1">
    <property type="nucleotide sequence ID" value="XM_013388393.1"/>
</dbReference>
<feature type="region of interest" description="Disordered" evidence="1">
    <location>
        <begin position="553"/>
        <end position="574"/>
    </location>
</feature>
<keyword evidence="2" id="KW-0812">Transmembrane</keyword>
<keyword evidence="4" id="KW-1185">Reference proteome</keyword>